<evidence type="ECO:0000313" key="3">
    <source>
        <dbReference type="Proteomes" id="UP000238762"/>
    </source>
</evidence>
<dbReference type="RefSeq" id="WP_106291536.1">
    <property type="nucleotide sequence ID" value="NZ_CAWNTC010000218.1"/>
</dbReference>
<sequence length="212" mass="24377">MGTIKVENVQERLGNIDQIRELLFGHIVSDYEDRFENSVQRLDRLESDLTNFQTEIRDRLTQLQDSLTTELRSSLGSIEKQLQYLSLTTHEQTNHLQYLVHEIEQKSDNSIESLHKTIASQTNALKTDLLQTREQLEETLRVLEKRVFDEIDRDLSSMKDGKMSRVDLADLLFELCLKVKGAELIPKLAGATDSPVNSEYLLPEQPATEFNS</sequence>
<reference evidence="2 3" key="1">
    <citation type="submission" date="2018-02" db="EMBL/GenBank/DDBJ databases">
        <authorList>
            <person name="Cohen D.B."/>
            <person name="Kent A.D."/>
        </authorList>
    </citation>
    <scope>NUCLEOTIDE SEQUENCE [LARGE SCALE GENOMIC DNA]</scope>
    <source>
        <strain evidence="2 3">CCAP 1448/3</strain>
    </source>
</reference>
<comment type="caution">
    <text evidence="2">The sequence shown here is derived from an EMBL/GenBank/DDBJ whole genome shotgun (WGS) entry which is preliminary data.</text>
</comment>
<evidence type="ECO:0000256" key="1">
    <source>
        <dbReference type="SAM" id="Coils"/>
    </source>
</evidence>
<dbReference type="EMBL" id="PVWJ01000174">
    <property type="protein sequence ID" value="PSB00668.1"/>
    <property type="molecule type" value="Genomic_DNA"/>
</dbReference>
<reference evidence="2 3" key="2">
    <citation type="submission" date="2018-03" db="EMBL/GenBank/DDBJ databases">
        <title>The ancient ancestry and fast evolution of plastids.</title>
        <authorList>
            <person name="Moore K.R."/>
            <person name="Magnabosco C."/>
            <person name="Momper L."/>
            <person name="Gold D.A."/>
            <person name="Bosak T."/>
            <person name="Fournier G.P."/>
        </authorList>
    </citation>
    <scope>NUCLEOTIDE SEQUENCE [LARGE SCALE GENOMIC DNA]</scope>
    <source>
        <strain evidence="2 3">CCAP 1448/3</strain>
    </source>
</reference>
<dbReference type="AlphaFoldDB" id="A0A2T1BXI7"/>
<name>A0A2T1BXI7_9CYAN</name>
<organism evidence="2 3">
    <name type="scientific">Merismopedia glauca CCAP 1448/3</name>
    <dbReference type="NCBI Taxonomy" id="1296344"/>
    <lineage>
        <taxon>Bacteria</taxon>
        <taxon>Bacillati</taxon>
        <taxon>Cyanobacteriota</taxon>
        <taxon>Cyanophyceae</taxon>
        <taxon>Synechococcales</taxon>
        <taxon>Merismopediaceae</taxon>
        <taxon>Merismopedia</taxon>
    </lineage>
</organism>
<dbReference type="SUPFAM" id="SSF58113">
    <property type="entry name" value="Apolipoprotein A-I"/>
    <property type="match status" value="1"/>
</dbReference>
<dbReference type="Proteomes" id="UP000238762">
    <property type="component" value="Unassembled WGS sequence"/>
</dbReference>
<dbReference type="OrthoDB" id="5623405at2"/>
<protein>
    <submittedName>
        <fullName evidence="2">Uncharacterized protein</fullName>
    </submittedName>
</protein>
<feature type="coiled-coil region" evidence="1">
    <location>
        <begin position="126"/>
        <end position="153"/>
    </location>
</feature>
<accession>A0A2T1BXI7</accession>
<gene>
    <name evidence="2" type="ORF">C7B64_22310</name>
</gene>
<keyword evidence="3" id="KW-1185">Reference proteome</keyword>
<evidence type="ECO:0000313" key="2">
    <source>
        <dbReference type="EMBL" id="PSB00668.1"/>
    </source>
</evidence>
<feature type="coiled-coil region" evidence="1">
    <location>
        <begin position="28"/>
        <end position="55"/>
    </location>
</feature>
<keyword evidence="1" id="KW-0175">Coiled coil</keyword>
<proteinExistence type="predicted"/>